<keyword evidence="2" id="KW-1185">Reference proteome</keyword>
<accession>A0A9J5ZB11</accession>
<comment type="caution">
    <text evidence="1">The sequence shown here is derived from an EMBL/GenBank/DDBJ whole genome shotgun (WGS) entry which is preliminary data.</text>
</comment>
<name>A0A9J5ZB11_SOLCO</name>
<evidence type="ECO:0000313" key="2">
    <source>
        <dbReference type="Proteomes" id="UP000824120"/>
    </source>
</evidence>
<dbReference type="AlphaFoldDB" id="A0A9J5ZB11"/>
<proteinExistence type="predicted"/>
<dbReference type="EMBL" id="JACXVP010000004">
    <property type="protein sequence ID" value="KAG5609826.1"/>
    <property type="molecule type" value="Genomic_DNA"/>
</dbReference>
<dbReference type="Proteomes" id="UP000824120">
    <property type="component" value="Chromosome 4"/>
</dbReference>
<reference evidence="1 2" key="1">
    <citation type="submission" date="2020-09" db="EMBL/GenBank/DDBJ databases">
        <title>De no assembly of potato wild relative species, Solanum commersonii.</title>
        <authorList>
            <person name="Cho K."/>
        </authorList>
    </citation>
    <scope>NUCLEOTIDE SEQUENCE [LARGE SCALE GENOMIC DNA]</scope>
    <source>
        <strain evidence="1">LZ3.2</strain>
        <tissue evidence="1">Leaf</tissue>
    </source>
</reference>
<evidence type="ECO:0000313" key="1">
    <source>
        <dbReference type="EMBL" id="KAG5609826.1"/>
    </source>
</evidence>
<sequence length="186" mass="21589">MLSPIDASYNRVLTESPILIPEAKVVDETPIHRIRRPGRYNTSPYIRTFESSSSIISTLYICSSKLPKWLREGLLARHKNKINDDDRYKKKKATLTELMNFGICTISNKNWFYKLANPGQLLDDSEKRESTILATHTFNTVDCYFITLIHNIWEIYFETNGLASKANYEETILEYINGYMMHVVVP</sequence>
<organism evidence="1 2">
    <name type="scientific">Solanum commersonii</name>
    <name type="common">Commerson's wild potato</name>
    <name type="synonym">Commerson's nightshade</name>
    <dbReference type="NCBI Taxonomy" id="4109"/>
    <lineage>
        <taxon>Eukaryota</taxon>
        <taxon>Viridiplantae</taxon>
        <taxon>Streptophyta</taxon>
        <taxon>Embryophyta</taxon>
        <taxon>Tracheophyta</taxon>
        <taxon>Spermatophyta</taxon>
        <taxon>Magnoliopsida</taxon>
        <taxon>eudicotyledons</taxon>
        <taxon>Gunneridae</taxon>
        <taxon>Pentapetalae</taxon>
        <taxon>asterids</taxon>
        <taxon>lamiids</taxon>
        <taxon>Solanales</taxon>
        <taxon>Solanaceae</taxon>
        <taxon>Solanoideae</taxon>
        <taxon>Solaneae</taxon>
        <taxon>Solanum</taxon>
    </lineage>
</organism>
<gene>
    <name evidence="1" type="ORF">H5410_021107</name>
</gene>
<dbReference type="OrthoDB" id="10581319at2759"/>
<protein>
    <submittedName>
        <fullName evidence="1">Uncharacterized protein</fullName>
    </submittedName>
</protein>